<protein>
    <submittedName>
        <fullName evidence="1">Uncharacterized protein</fullName>
    </submittedName>
</protein>
<reference evidence="1 2" key="1">
    <citation type="submission" date="2017-03" db="EMBL/GenBank/DDBJ databases">
        <title>Genome analysis of strain PAMC 26510.</title>
        <authorList>
            <person name="Oh H.-M."/>
            <person name="Yang J.-A."/>
        </authorList>
    </citation>
    <scope>NUCLEOTIDE SEQUENCE [LARGE SCALE GENOMIC DNA]</scope>
    <source>
        <strain evidence="1 2">PAMC 26510</strain>
    </source>
</reference>
<comment type="caution">
    <text evidence="1">The sequence shown here is derived from an EMBL/GenBank/DDBJ whole genome shotgun (WGS) entry which is preliminary data.</text>
</comment>
<accession>A0A242MXN4</accession>
<sequence length="174" mass="18645">MDGLGTVAGILLGVAIPAQEAMRARKAIGAHLADRIRETTDAFDAAEALAQEALCAVSGPADERAVFAAAYNRSYVEHILRRADAAAISALKNVPKDAAGFVVATAHARASMREFFNNLTAANLTTASPSALRTLFDQFASDLRELYTAGEQMLKMRHIGMAAIGMCRTYWNSR</sequence>
<dbReference type="EMBL" id="NBTY01000071">
    <property type="protein sequence ID" value="OTP75656.1"/>
    <property type="molecule type" value="Genomic_DNA"/>
</dbReference>
<evidence type="ECO:0000313" key="1">
    <source>
        <dbReference type="EMBL" id="OTP75656.1"/>
    </source>
</evidence>
<proteinExistence type="predicted"/>
<dbReference type="AlphaFoldDB" id="A0A242MXN4"/>
<gene>
    <name evidence="1" type="ORF">PAMC26510_13305</name>
</gene>
<dbReference type="Proteomes" id="UP000194546">
    <property type="component" value="Unassembled WGS sequence"/>
</dbReference>
<name>A0A242MXN4_CABSO</name>
<evidence type="ECO:0000313" key="2">
    <source>
        <dbReference type="Proteomes" id="UP000194546"/>
    </source>
</evidence>
<organism evidence="1 2">
    <name type="scientific">Caballeronia sordidicola</name>
    <name type="common">Burkholderia sordidicola</name>
    <dbReference type="NCBI Taxonomy" id="196367"/>
    <lineage>
        <taxon>Bacteria</taxon>
        <taxon>Pseudomonadati</taxon>
        <taxon>Pseudomonadota</taxon>
        <taxon>Betaproteobacteria</taxon>
        <taxon>Burkholderiales</taxon>
        <taxon>Burkholderiaceae</taxon>
        <taxon>Caballeronia</taxon>
    </lineage>
</organism>